<keyword evidence="4" id="KW-1185">Reference proteome</keyword>
<dbReference type="EMBL" id="OZ075121">
    <property type="protein sequence ID" value="CAL4903189.1"/>
    <property type="molecule type" value="Genomic_DNA"/>
</dbReference>
<evidence type="ECO:0000256" key="1">
    <source>
        <dbReference type="SAM" id="MobiDB-lite"/>
    </source>
</evidence>
<sequence length="125" mass="12507">MMGARSMHNTTANRVPALLLLLLLPAAVHVSPAAAARSNTPTIPPVPAAGVELLEVSVAGVLVKRFVSSSEAAGAATSSSGGSRPLPARGATAAASKYSLAVRKVIPPSGPSEGSNSYRFQPPPA</sequence>
<reference evidence="3" key="1">
    <citation type="submission" date="2024-10" db="EMBL/GenBank/DDBJ databases">
        <authorList>
            <person name="Ryan C."/>
        </authorList>
    </citation>
    <scope>NUCLEOTIDE SEQUENCE [LARGE SCALE GENOMIC DNA]</scope>
</reference>
<accession>A0ABC8W5V5</accession>
<organism evidence="3 4">
    <name type="scientific">Urochloa decumbens</name>
    <dbReference type="NCBI Taxonomy" id="240449"/>
    <lineage>
        <taxon>Eukaryota</taxon>
        <taxon>Viridiplantae</taxon>
        <taxon>Streptophyta</taxon>
        <taxon>Embryophyta</taxon>
        <taxon>Tracheophyta</taxon>
        <taxon>Spermatophyta</taxon>
        <taxon>Magnoliopsida</taxon>
        <taxon>Liliopsida</taxon>
        <taxon>Poales</taxon>
        <taxon>Poaceae</taxon>
        <taxon>PACMAD clade</taxon>
        <taxon>Panicoideae</taxon>
        <taxon>Panicodae</taxon>
        <taxon>Paniceae</taxon>
        <taxon>Melinidinae</taxon>
        <taxon>Urochloa</taxon>
    </lineage>
</organism>
<feature type="signal peptide" evidence="2">
    <location>
        <begin position="1"/>
        <end position="35"/>
    </location>
</feature>
<dbReference type="AlphaFoldDB" id="A0ABC8W5V5"/>
<evidence type="ECO:0000313" key="3">
    <source>
        <dbReference type="EMBL" id="CAL4903189.1"/>
    </source>
</evidence>
<protein>
    <submittedName>
        <fullName evidence="3">Uncharacterized protein</fullName>
    </submittedName>
</protein>
<feature type="chain" id="PRO_5044765210" evidence="2">
    <location>
        <begin position="36"/>
        <end position="125"/>
    </location>
</feature>
<evidence type="ECO:0000313" key="4">
    <source>
        <dbReference type="Proteomes" id="UP001497457"/>
    </source>
</evidence>
<feature type="region of interest" description="Disordered" evidence="1">
    <location>
        <begin position="69"/>
        <end position="89"/>
    </location>
</feature>
<dbReference type="Proteomes" id="UP001497457">
    <property type="component" value="Chromosome 11b"/>
</dbReference>
<proteinExistence type="predicted"/>
<gene>
    <name evidence="3" type="ORF">URODEC1_LOCUS10390</name>
</gene>
<keyword evidence="2" id="KW-0732">Signal</keyword>
<name>A0ABC8W5V5_9POAL</name>
<feature type="region of interest" description="Disordered" evidence="1">
    <location>
        <begin position="105"/>
        <end position="125"/>
    </location>
</feature>
<feature type="compositionally biased region" description="Low complexity" evidence="1">
    <location>
        <begin position="69"/>
        <end position="83"/>
    </location>
</feature>
<evidence type="ECO:0000256" key="2">
    <source>
        <dbReference type="SAM" id="SignalP"/>
    </source>
</evidence>